<dbReference type="OrthoDB" id="154915at2"/>
<feature type="transmembrane region" description="Helical" evidence="2">
    <location>
        <begin position="184"/>
        <end position="203"/>
    </location>
</feature>
<feature type="transmembrane region" description="Helical" evidence="2">
    <location>
        <begin position="129"/>
        <end position="147"/>
    </location>
</feature>
<dbReference type="SUPFAM" id="SSF103481">
    <property type="entry name" value="Multidrug resistance efflux transporter EmrE"/>
    <property type="match status" value="1"/>
</dbReference>
<protein>
    <submittedName>
        <fullName evidence="4">EamA family transporter</fullName>
    </submittedName>
</protein>
<name>A0A2S5Y8E5_9MICO</name>
<evidence type="ECO:0000256" key="1">
    <source>
        <dbReference type="ARBA" id="ARBA00007362"/>
    </source>
</evidence>
<evidence type="ECO:0000259" key="3">
    <source>
        <dbReference type="Pfam" id="PF00892"/>
    </source>
</evidence>
<accession>A0A2S5Y8E5</accession>
<feature type="domain" description="EamA" evidence="3">
    <location>
        <begin position="79"/>
        <end position="201"/>
    </location>
</feature>
<feature type="transmembrane region" description="Helical" evidence="2">
    <location>
        <begin position="88"/>
        <end position="109"/>
    </location>
</feature>
<keyword evidence="2" id="KW-0812">Transmembrane</keyword>
<feature type="transmembrane region" description="Helical" evidence="2">
    <location>
        <begin position="6"/>
        <end position="23"/>
    </location>
</feature>
<proteinExistence type="inferred from homology"/>
<evidence type="ECO:0000313" key="4">
    <source>
        <dbReference type="EMBL" id="PPI16182.1"/>
    </source>
</evidence>
<reference evidence="4 5" key="1">
    <citation type="submission" date="2018-02" db="EMBL/GenBank/DDBJ databases">
        <title>Bacteriophage NCPPB3778 and a type I-E CRISPR drive the evolution of the US Biological Select Agent, Rathayibacter toxicus.</title>
        <authorList>
            <person name="Davis E.W.II."/>
            <person name="Tabima J.F."/>
            <person name="Weisberg A.J."/>
            <person name="Lopes L.D."/>
            <person name="Wiseman M.S."/>
            <person name="Wiseman M.S."/>
            <person name="Pupko T."/>
            <person name="Belcher M.S."/>
            <person name="Sechler A.J."/>
            <person name="Tancos M.A."/>
            <person name="Schroeder B.K."/>
            <person name="Murray T.D."/>
            <person name="Luster D.G."/>
            <person name="Schneider W.L."/>
            <person name="Rogers E."/>
            <person name="Andreote F.D."/>
            <person name="Grunwald N.J."/>
            <person name="Putnam M.L."/>
            <person name="Chang J.H."/>
        </authorList>
    </citation>
    <scope>NUCLEOTIDE SEQUENCE [LARGE SCALE GENOMIC DNA]</scope>
    <source>
        <strain evidence="4 5">FH99</strain>
    </source>
</reference>
<keyword evidence="2" id="KW-0472">Membrane</keyword>
<dbReference type="InterPro" id="IPR000620">
    <property type="entry name" value="EamA_dom"/>
</dbReference>
<comment type="similarity">
    <text evidence="1">Belongs to the EamA transporter family.</text>
</comment>
<organism evidence="4 5">
    <name type="scientific">Rathayibacter toxicus</name>
    <dbReference type="NCBI Taxonomy" id="145458"/>
    <lineage>
        <taxon>Bacteria</taxon>
        <taxon>Bacillati</taxon>
        <taxon>Actinomycetota</taxon>
        <taxon>Actinomycetes</taxon>
        <taxon>Micrococcales</taxon>
        <taxon>Microbacteriaceae</taxon>
        <taxon>Rathayibacter</taxon>
    </lineage>
</organism>
<gene>
    <name evidence="4" type="ORF">C5C51_01880</name>
</gene>
<dbReference type="EMBL" id="PSWU01000004">
    <property type="protein sequence ID" value="PPI16182.1"/>
    <property type="molecule type" value="Genomic_DNA"/>
</dbReference>
<feature type="transmembrane region" description="Helical" evidence="2">
    <location>
        <begin position="159"/>
        <end position="178"/>
    </location>
</feature>
<dbReference type="GO" id="GO:0016020">
    <property type="term" value="C:membrane"/>
    <property type="evidence" value="ECO:0007669"/>
    <property type="project" value="InterPro"/>
</dbReference>
<sequence length="226" mass="24447">MPVGVALLIEYLAPVFLVLFGWARTQRHPGRFTLVWLSARSVRTSARPRYFGAEHSRVHRSCVGTDRLTRGCVYYAIAARVDPELRPVALTAGAMAFGAMVLLVLGVVGFVPLRASFVSVILVGNDVSWLLPAIVILGLSTVMAYLLRIQGSLRLGTRIASFIGLTEVLFSIVASWGLLGELPIPLQFADGVFILVGVVLVRLPTDQPRPTGLSANSAAPTLSRRR</sequence>
<comment type="caution">
    <text evidence="4">The sequence shown here is derived from an EMBL/GenBank/DDBJ whole genome shotgun (WGS) entry which is preliminary data.</text>
</comment>
<evidence type="ECO:0000313" key="5">
    <source>
        <dbReference type="Proteomes" id="UP000237966"/>
    </source>
</evidence>
<keyword evidence="2" id="KW-1133">Transmembrane helix</keyword>
<evidence type="ECO:0000256" key="2">
    <source>
        <dbReference type="SAM" id="Phobius"/>
    </source>
</evidence>
<dbReference type="Pfam" id="PF00892">
    <property type="entry name" value="EamA"/>
    <property type="match status" value="1"/>
</dbReference>
<dbReference type="AlphaFoldDB" id="A0A2S5Y8E5"/>
<dbReference type="Proteomes" id="UP000237966">
    <property type="component" value="Unassembled WGS sequence"/>
</dbReference>
<dbReference type="InterPro" id="IPR037185">
    <property type="entry name" value="EmrE-like"/>
</dbReference>